<gene>
    <name evidence="6" type="ORF">PSAL00342_LOCUS406</name>
    <name evidence="7" type="ORF">PSAL00342_LOCUS407</name>
    <name evidence="8" type="ORF">PSAL00342_LOCUS408</name>
</gene>
<dbReference type="EMBL" id="HBIS01000485">
    <property type="protein sequence ID" value="CAE0606591.1"/>
    <property type="molecule type" value="Transcribed_RNA"/>
</dbReference>
<feature type="transmembrane region" description="Helical" evidence="5">
    <location>
        <begin position="180"/>
        <end position="203"/>
    </location>
</feature>
<feature type="transmembrane region" description="Helical" evidence="5">
    <location>
        <begin position="37"/>
        <end position="57"/>
    </location>
</feature>
<comment type="subcellular location">
    <subcellularLocation>
        <location evidence="1">Endomembrane system</location>
        <topology evidence="1">Multi-pass membrane protein</topology>
    </subcellularLocation>
</comment>
<evidence type="ECO:0000256" key="3">
    <source>
        <dbReference type="ARBA" id="ARBA00022989"/>
    </source>
</evidence>
<dbReference type="PANTHER" id="PTHR10989:SF16">
    <property type="entry name" value="AT02829P-RELATED"/>
    <property type="match status" value="1"/>
</dbReference>
<evidence type="ECO:0000256" key="2">
    <source>
        <dbReference type="ARBA" id="ARBA00022692"/>
    </source>
</evidence>
<keyword evidence="3 5" id="KW-1133">Transmembrane helix</keyword>
<accession>A0A6U9PKZ3</accession>
<evidence type="ECO:0000313" key="6">
    <source>
        <dbReference type="EMBL" id="CAE0606590.1"/>
    </source>
</evidence>
<protein>
    <submittedName>
        <fullName evidence="8">Uncharacterized protein</fullName>
    </submittedName>
</protein>
<dbReference type="PANTHER" id="PTHR10989">
    <property type="entry name" value="ANDROGEN-INDUCED PROTEIN 1-RELATED"/>
    <property type="match status" value="1"/>
</dbReference>
<dbReference type="EMBL" id="HBIS01000484">
    <property type="protein sequence ID" value="CAE0606590.1"/>
    <property type="molecule type" value="Transcribed_RNA"/>
</dbReference>
<evidence type="ECO:0000313" key="8">
    <source>
        <dbReference type="EMBL" id="CAE0606592.1"/>
    </source>
</evidence>
<reference evidence="8" key="1">
    <citation type="submission" date="2021-01" db="EMBL/GenBank/DDBJ databases">
        <authorList>
            <person name="Corre E."/>
            <person name="Pelletier E."/>
            <person name="Niang G."/>
            <person name="Scheremetjew M."/>
            <person name="Finn R."/>
            <person name="Kale V."/>
            <person name="Holt S."/>
            <person name="Cochrane G."/>
            <person name="Meng A."/>
            <person name="Brown T."/>
            <person name="Cohen L."/>
        </authorList>
    </citation>
    <scope>NUCLEOTIDE SEQUENCE</scope>
    <source>
        <strain evidence="8">CCMP1897</strain>
    </source>
</reference>
<sequence>MRRRNRSFDGKHRNNGIDGCDLTDKQETSLSIDKEGVLLQVFHCFAFAIHLYVFLWHFGDEAAKLPGAKGFGFFFRYLTFVSFTFQLLQLTVVVLWSLRGMKAGRLRRLSDDLSCASFPLACTVTIMFQIVKKTTKEAVEGGHIVRPFWLDFTVHYWNSLIALADLLVSRNRTFSRRAQNIALSIAFFYIVWIHVVKVFNKIYPYPFLNKLPQPYGIIITSASGSLICFLLFKFGELLRFRKGKVGIRAKG</sequence>
<evidence type="ECO:0000256" key="4">
    <source>
        <dbReference type="ARBA" id="ARBA00023136"/>
    </source>
</evidence>
<feature type="transmembrane region" description="Helical" evidence="5">
    <location>
        <begin position="215"/>
        <end position="234"/>
    </location>
</feature>
<dbReference type="Pfam" id="PF04750">
    <property type="entry name" value="Far-17a_AIG1"/>
    <property type="match status" value="1"/>
</dbReference>
<keyword evidence="2 5" id="KW-0812">Transmembrane</keyword>
<dbReference type="GO" id="GO:0012505">
    <property type="term" value="C:endomembrane system"/>
    <property type="evidence" value="ECO:0007669"/>
    <property type="project" value="UniProtKB-SubCell"/>
</dbReference>
<proteinExistence type="predicted"/>
<keyword evidence="4 5" id="KW-0472">Membrane</keyword>
<evidence type="ECO:0000256" key="5">
    <source>
        <dbReference type="SAM" id="Phobius"/>
    </source>
</evidence>
<dbReference type="GO" id="GO:0016020">
    <property type="term" value="C:membrane"/>
    <property type="evidence" value="ECO:0007669"/>
    <property type="project" value="InterPro"/>
</dbReference>
<organism evidence="8">
    <name type="scientific">Picocystis salinarum</name>
    <dbReference type="NCBI Taxonomy" id="88271"/>
    <lineage>
        <taxon>Eukaryota</taxon>
        <taxon>Viridiplantae</taxon>
        <taxon>Chlorophyta</taxon>
        <taxon>Picocystophyceae</taxon>
        <taxon>Picocystales</taxon>
        <taxon>Picocystaceae</taxon>
        <taxon>Picocystis</taxon>
    </lineage>
</organism>
<dbReference type="EMBL" id="HBIS01000486">
    <property type="protein sequence ID" value="CAE0606592.1"/>
    <property type="molecule type" value="Transcribed_RNA"/>
</dbReference>
<dbReference type="InterPro" id="IPR006838">
    <property type="entry name" value="ADTRP_AIG1"/>
</dbReference>
<evidence type="ECO:0000313" key="7">
    <source>
        <dbReference type="EMBL" id="CAE0606591.1"/>
    </source>
</evidence>
<dbReference type="AlphaFoldDB" id="A0A6U9PKZ3"/>
<evidence type="ECO:0000256" key="1">
    <source>
        <dbReference type="ARBA" id="ARBA00004127"/>
    </source>
</evidence>
<name>A0A6U9PKZ3_9CHLO</name>
<feature type="transmembrane region" description="Helical" evidence="5">
    <location>
        <begin position="77"/>
        <end position="98"/>
    </location>
</feature>